<dbReference type="SUPFAM" id="SSF53474">
    <property type="entry name" value="alpha/beta-Hydrolases"/>
    <property type="match status" value="1"/>
</dbReference>
<reference evidence="1" key="1">
    <citation type="submission" date="2023-05" db="EMBL/GenBank/DDBJ databases">
        <title>[olsenella] sp. nov., isolated from a pig farm feces dump.</title>
        <authorList>
            <person name="Chang Y.-H."/>
        </authorList>
    </citation>
    <scope>NUCLEOTIDE SEQUENCE</scope>
    <source>
        <strain evidence="1">YH-ols2217</strain>
    </source>
</reference>
<sequence length="479" mass="52532">MAEEHVAATPEKAAAASKTFTWRAGEQALQYDATAETVECLARDGAKLGDMFCLSFVVPRNPNAPRPVTFCYNGGPGSSSVPIDFGGFGPRILAESPDLAHLSTPWPVVDNPHTPLPVTDLVFMDALGTGYSTVEKGKEAEVWCVDGDAKAFAAGIAAWLTAHGRWGSPVYLMGESYGTVRNAVLVRMLQEQGVGVAGVVMVSALFDWSQTLPGNVLYYAGLLPTYAACAQWFGRAGQGEDPDEFFERACRWAGEQLAPALLLGDAVAPERERELAGQMAELVGVSEQWLLERHLRVELEDFRQELLRDEGKVVGRLDMRHWTWLDQPVQLNGDHIAAEDPADDATNSACVAAFRAFLQELGYEGPSVYLDNNYEKVNKDWKFAHQAPGVLDTGMAPNVAYDLATAMRRAPRMRVCLIGGRYDAATPWWNVEQTLANLYLPTELKANIEGHLYGCGHMAYYDADTNAAMGAMLRDWYQK</sequence>
<dbReference type="RefSeq" id="WP_283712266.1">
    <property type="nucleotide sequence ID" value="NZ_JASJEW010000001.1"/>
</dbReference>
<dbReference type="InterPro" id="IPR001563">
    <property type="entry name" value="Peptidase_S10"/>
</dbReference>
<keyword evidence="2" id="KW-1185">Reference proteome</keyword>
<evidence type="ECO:0000313" key="1">
    <source>
        <dbReference type="EMBL" id="MDJ1128622.1"/>
    </source>
</evidence>
<name>A0ABT6ZIA5_9ACTN</name>
<dbReference type="Gene3D" id="3.40.50.1820">
    <property type="entry name" value="alpha/beta hydrolase"/>
    <property type="match status" value="1"/>
</dbReference>
<comment type="caution">
    <text evidence="1">The sequence shown here is derived from an EMBL/GenBank/DDBJ whole genome shotgun (WGS) entry which is preliminary data.</text>
</comment>
<dbReference type="EMBL" id="JASJEX010000001">
    <property type="protein sequence ID" value="MDJ1128622.1"/>
    <property type="molecule type" value="Genomic_DNA"/>
</dbReference>
<gene>
    <name evidence="1" type="ORF">QJ043_00780</name>
</gene>
<accession>A0ABT6ZIA5</accession>
<dbReference type="Pfam" id="PF00450">
    <property type="entry name" value="Peptidase_S10"/>
    <property type="match status" value="1"/>
</dbReference>
<organism evidence="1 2">
    <name type="scientific">Kribbibacterium absianum</name>
    <dbReference type="NCBI Taxonomy" id="3044210"/>
    <lineage>
        <taxon>Bacteria</taxon>
        <taxon>Bacillati</taxon>
        <taxon>Actinomycetota</taxon>
        <taxon>Coriobacteriia</taxon>
        <taxon>Coriobacteriales</taxon>
        <taxon>Kribbibacteriaceae</taxon>
        <taxon>Kribbibacterium</taxon>
    </lineage>
</organism>
<protein>
    <submittedName>
        <fullName evidence="1">Peptidase S10</fullName>
    </submittedName>
</protein>
<evidence type="ECO:0000313" key="2">
    <source>
        <dbReference type="Proteomes" id="UP001431693"/>
    </source>
</evidence>
<dbReference type="InterPro" id="IPR029058">
    <property type="entry name" value="AB_hydrolase_fold"/>
</dbReference>
<dbReference type="Proteomes" id="UP001431693">
    <property type="component" value="Unassembled WGS sequence"/>
</dbReference>
<proteinExistence type="predicted"/>